<evidence type="ECO:0008006" key="3">
    <source>
        <dbReference type="Google" id="ProtNLM"/>
    </source>
</evidence>
<accession>A0A9X6STJ1</accession>
<protein>
    <recommendedName>
        <fullName evidence="3">Nucleotidyltransferase</fullName>
    </recommendedName>
</protein>
<dbReference type="AlphaFoldDB" id="A0A9X6STJ1"/>
<sequence length="239" mass="27974">MKMKLFDREVIVSFLSGSHNRNLDTESSDKDYKAFVMPTFEDLYTKNQFKDTQVTPTIDTEVHDIRALENLFYKSNITYLELLYSIEIQTYGYDEMEEILSMRDDIVTMHLGNFFNASFGMYNSQMKILKNLEKNLTPSNIQQYNKKAMLAIHFLSTLIKFYETGFSDFKSSFTYNDDERTYMLGIKHGNHSAEEVKDIIQTKVDQTKALESMYLKQPINEATLEKIQKLVRSMVLKSL</sequence>
<dbReference type="EMBL" id="NVMX01000137">
    <property type="protein sequence ID" value="PDZ94681.1"/>
    <property type="molecule type" value="Genomic_DNA"/>
</dbReference>
<evidence type="ECO:0000313" key="2">
    <source>
        <dbReference type="Proteomes" id="UP000219922"/>
    </source>
</evidence>
<reference evidence="1 2" key="1">
    <citation type="submission" date="2017-09" db="EMBL/GenBank/DDBJ databases">
        <title>Large-scale bioinformatics analysis of Bacillus genomes uncovers conserved roles of natural products in bacterial physiology.</title>
        <authorList>
            <consortium name="Agbiome Team Llc"/>
            <person name="Bleich R.M."/>
            <person name="Grubbs K.J."/>
            <person name="Santa Maria K.C."/>
            <person name="Allen S.E."/>
            <person name="Farag S."/>
            <person name="Shank E.A."/>
            <person name="Bowers A."/>
        </authorList>
    </citation>
    <scope>NUCLEOTIDE SEQUENCE [LARGE SCALE GENOMIC DNA]</scope>
    <source>
        <strain evidence="1 2">AFS092789</strain>
    </source>
</reference>
<dbReference type="PANTHER" id="PTHR34817:SF1">
    <property type="entry name" value="NUCLEOTIDYLTRANSFERASE"/>
    <property type="match status" value="1"/>
</dbReference>
<gene>
    <name evidence="1" type="ORF">CON36_32535</name>
</gene>
<comment type="caution">
    <text evidence="1">The sequence shown here is derived from an EMBL/GenBank/DDBJ whole genome shotgun (WGS) entry which is preliminary data.</text>
</comment>
<dbReference type="PANTHER" id="PTHR34817">
    <property type="entry name" value="NUCLEOTIDYLTRANSFERASE"/>
    <property type="match status" value="1"/>
</dbReference>
<dbReference type="Proteomes" id="UP000219922">
    <property type="component" value="Unassembled WGS sequence"/>
</dbReference>
<dbReference type="Pfam" id="PF10127">
    <property type="entry name" value="RlaP"/>
    <property type="match status" value="1"/>
</dbReference>
<organism evidence="1 2">
    <name type="scientific">Bacillus cereus</name>
    <dbReference type="NCBI Taxonomy" id="1396"/>
    <lineage>
        <taxon>Bacteria</taxon>
        <taxon>Bacillati</taxon>
        <taxon>Bacillota</taxon>
        <taxon>Bacilli</taxon>
        <taxon>Bacillales</taxon>
        <taxon>Bacillaceae</taxon>
        <taxon>Bacillus</taxon>
        <taxon>Bacillus cereus group</taxon>
    </lineage>
</organism>
<name>A0A9X6STJ1_BACCE</name>
<dbReference type="InterPro" id="IPR018775">
    <property type="entry name" value="RlaP"/>
</dbReference>
<evidence type="ECO:0000313" key="1">
    <source>
        <dbReference type="EMBL" id="PDZ94681.1"/>
    </source>
</evidence>
<proteinExistence type="predicted"/>